<feature type="domain" description="Alpha-2-macroglobulin" evidence="4">
    <location>
        <begin position="1002"/>
        <end position="1094"/>
    </location>
</feature>
<dbReference type="Proteomes" id="UP001519342">
    <property type="component" value="Unassembled WGS sequence"/>
</dbReference>
<feature type="signal peptide" evidence="2">
    <location>
        <begin position="1"/>
        <end position="23"/>
    </location>
</feature>
<dbReference type="Pfam" id="PF07703">
    <property type="entry name" value="A2M_BRD"/>
    <property type="match status" value="1"/>
</dbReference>
<dbReference type="SMART" id="SM01359">
    <property type="entry name" value="A2M_N_2"/>
    <property type="match status" value="1"/>
</dbReference>
<organism evidence="5 6">
    <name type="scientific">Sedimentibacter acidaminivorans</name>
    <dbReference type="NCBI Taxonomy" id="913099"/>
    <lineage>
        <taxon>Bacteria</taxon>
        <taxon>Bacillati</taxon>
        <taxon>Bacillota</taxon>
        <taxon>Tissierellia</taxon>
        <taxon>Sedimentibacter</taxon>
    </lineage>
</organism>
<evidence type="ECO:0000259" key="4">
    <source>
        <dbReference type="SMART" id="SM01360"/>
    </source>
</evidence>
<keyword evidence="6" id="KW-1185">Reference proteome</keyword>
<dbReference type="InterPro" id="IPR001599">
    <property type="entry name" value="Macroglobln_a2"/>
</dbReference>
<dbReference type="InterPro" id="IPR011625">
    <property type="entry name" value="A2M_N_BRD"/>
</dbReference>
<name>A0ABS4GI48_9FIRM</name>
<evidence type="ECO:0000256" key="2">
    <source>
        <dbReference type="SAM" id="SignalP"/>
    </source>
</evidence>
<evidence type="ECO:0000313" key="6">
    <source>
        <dbReference type="Proteomes" id="UP001519342"/>
    </source>
</evidence>
<gene>
    <name evidence="5" type="ORF">J2Z76_003268</name>
</gene>
<dbReference type="EMBL" id="JAGGKS010000013">
    <property type="protein sequence ID" value="MBP1927367.1"/>
    <property type="molecule type" value="Genomic_DNA"/>
</dbReference>
<dbReference type="Pfam" id="PF00207">
    <property type="entry name" value="A2M"/>
    <property type="match status" value="1"/>
</dbReference>
<accession>A0ABS4GI48</accession>
<protein>
    <recommendedName>
        <fullName evidence="7">Alpha-2-macroglobulin domain-containing protein</fullName>
    </recommendedName>
</protein>
<keyword evidence="1 2" id="KW-0732">Signal</keyword>
<dbReference type="SMART" id="SM01360">
    <property type="entry name" value="A2M"/>
    <property type="match status" value="1"/>
</dbReference>
<proteinExistence type="predicted"/>
<comment type="caution">
    <text evidence="5">The sequence shown here is derived from an EMBL/GenBank/DDBJ whole genome shotgun (WGS) entry which is preliminary data.</text>
</comment>
<evidence type="ECO:0008006" key="7">
    <source>
        <dbReference type="Google" id="ProtNLM"/>
    </source>
</evidence>
<dbReference type="RefSeq" id="WP_209513073.1">
    <property type="nucleotide sequence ID" value="NZ_JAGGKS010000013.1"/>
</dbReference>
<feature type="domain" description="Alpha-2-macroglobulin bait region" evidence="3">
    <location>
        <begin position="799"/>
        <end position="945"/>
    </location>
</feature>
<dbReference type="Gene3D" id="2.20.130.20">
    <property type="match status" value="1"/>
</dbReference>
<evidence type="ECO:0000256" key="1">
    <source>
        <dbReference type="ARBA" id="ARBA00022729"/>
    </source>
</evidence>
<reference evidence="5 6" key="1">
    <citation type="submission" date="2021-03" db="EMBL/GenBank/DDBJ databases">
        <title>Genomic Encyclopedia of Type Strains, Phase IV (KMG-IV): sequencing the most valuable type-strain genomes for metagenomic binning, comparative biology and taxonomic classification.</title>
        <authorList>
            <person name="Goeker M."/>
        </authorList>
    </citation>
    <scope>NUCLEOTIDE SEQUENCE [LARGE SCALE GENOMIC DNA]</scope>
    <source>
        <strain evidence="5 6">DSM 24004</strain>
    </source>
</reference>
<dbReference type="Pfam" id="PF13205">
    <property type="entry name" value="Big_5"/>
    <property type="match status" value="1"/>
</dbReference>
<evidence type="ECO:0000313" key="5">
    <source>
        <dbReference type="EMBL" id="MBP1927367.1"/>
    </source>
</evidence>
<evidence type="ECO:0000259" key="3">
    <source>
        <dbReference type="SMART" id="SM01359"/>
    </source>
</evidence>
<dbReference type="PROSITE" id="PS51257">
    <property type="entry name" value="PROKAR_LIPOPROTEIN"/>
    <property type="match status" value="1"/>
</dbReference>
<sequence length="1626" mass="188921">MYNRILSLIICMCLVLTACSSQIANQNSLKPNTEKNVSINEDKYELLALKSDKQGIDKDNIFQLTSKEKISKNYIKNNLKIIPEQEYKLEEVSSTVYNIIPLSFLDNDKVYQVKLNDEDYNYSWAFQTKKKFEVTSTLPSDNSSNVPANSGIEMYFSLDNVDKIDDYFEIKPKVEGKFIQKNNAVVFVPELLEKNTKYTVNIKKGFGLKDSEDKLEEDYTFSFNTNTENYLQIYFNSPLTNIYEENKKIIEAYASHESEIKEFNIDIYQYKSADAFEKSIKYYAETSKTIDDPNNEADLVKFNSIKQKPYLIEDSYPKKSLFQLPEELTKGYYLLEFYIDGYSKKYYHFLQVNDMLVYNAFFDNQILIFTSDGKDSQAIKGAEVIINDETIGTTDKNGILLKEKDTSIYKNATISMRIKAEEYNDFIYAESYYFNNYYYENLNESYKYLRYIDTDRPVYLPTDTINVWGFARYRDNNSINKLRVELVEQNTGLVLENKLVDLTDIGTYQTEFNLNNITSYGCVIRVYDNEVEISSKYIEISEYTKPLYTLSGELNKEFVYSGEEINYKINSKFFDGYPVPNLEVRISTYKYGHGDNVEYNSMDETIKLDEDGESLVNVNTNLKSSGWRPVTVNVSSYNSKAEDKTVRTNNEFEVFPKHKMIEIEQKNEDEPQSVDILFHELDNTKYNDNSYGVDYKDLRGNPLNDTINVKIKESYNNKVKIGEHYDFINKVNVIEYDYILVENIVYSEMVNTVNGKTNIEISNFNPDRNYIVSAYYNDGNGGILEEKYVGDRRYYHERLYYEIENKDNKDNGYRLGDNINLQLTYNDEDVLDVDQDKLVLMLMRNGLVDYKLFDETKIQITFKENYLPNAMINGFYIKNGYIYPINSYISYDRTERQIYFDVTTNKEEYSPGEEVVLNIKAKDENNKPCIADVNISVVDEAYFAVFEKHVDTLRDLYQTTWDSGLRFSYFSNIDLSLDENGGAEMGGGGGNGETFRDEFKDTNIFKTITTDKNGKATMKFKLADNLTSWRITYQAVSDKLYAGCGTKNIDVSLPFYVDLIMGKEYLKEDKIFASLRVFGTEAKEIDPVNYKVVVKNKETGKELEYTKTGEVGEYTNVFLDKLKEAQYEIYVYAESDDKKDGIKEEFKVVDSTIYFNNTDYYKLSDSTVLENVYSNPVITLFNESNSDFYNSLSSVSSNYGKRIDQTVCSLIATKYINDYFRTNLYFNEEELLQEIDKYEYENGGYHLLPYSSADVELTAKLVNTIDNDYIHAKAKIYFRNVLDSNDEYNTNIAAALWGLSKFKEPILLNIYSLLENDNLEIRDKIYLSLALTELGDNKTAKKYYKELIDTKLAKSGDYLYLDTKTNDLDSYELTSLLSILGVKLQDYNNSDKLFKYIYNNPSKYTLSNFEQLIYIMNRNIIKLEEIKDLFGEITVSIDGKKQIYKLKLFNRESFAVTKDKIQDIKFSNIKGDIACKVEALGNKDDLDKNRTDNFSIDVSYALKGTSTKNTNYNQSDVVKVTITPSFSPIVERGEYEVTYVIPSGFRYMDIVDNSEPYTSWTKSNTEVNGQKLRINLHYDRENFAPQPMVFYIQATQMGEYTVDYIVIKEYLENKLNYINQSTLTVN</sequence>
<feature type="chain" id="PRO_5045323806" description="Alpha-2-macroglobulin domain-containing protein" evidence="2">
    <location>
        <begin position="24"/>
        <end position="1626"/>
    </location>
</feature>
<dbReference type="InterPro" id="IPR032812">
    <property type="entry name" value="SbsA_Ig"/>
</dbReference>
<dbReference type="Gene3D" id="2.60.40.1930">
    <property type="match status" value="1"/>
</dbReference>